<feature type="signal peptide" evidence="3">
    <location>
        <begin position="1"/>
        <end position="19"/>
    </location>
</feature>
<reference evidence="4" key="1">
    <citation type="submission" date="2021-12" db="EMBL/GenBank/DDBJ databases">
        <authorList>
            <person name="King R."/>
        </authorList>
    </citation>
    <scope>NUCLEOTIDE SEQUENCE</scope>
</reference>
<evidence type="ECO:0000256" key="3">
    <source>
        <dbReference type="SAM" id="SignalP"/>
    </source>
</evidence>
<keyword evidence="3" id="KW-0732">Signal</keyword>
<feature type="transmembrane region" description="Helical" evidence="2">
    <location>
        <begin position="562"/>
        <end position="594"/>
    </location>
</feature>
<feature type="chain" id="PRO_5040339638" evidence="3">
    <location>
        <begin position="20"/>
        <end position="1308"/>
    </location>
</feature>
<dbReference type="EMBL" id="OV121138">
    <property type="protein sequence ID" value="CAH0560676.1"/>
    <property type="molecule type" value="Genomic_DNA"/>
</dbReference>
<keyword evidence="5" id="KW-1185">Reference proteome</keyword>
<feature type="compositionally biased region" description="Basic residues" evidence="1">
    <location>
        <begin position="954"/>
        <end position="970"/>
    </location>
</feature>
<feature type="compositionally biased region" description="Polar residues" evidence="1">
    <location>
        <begin position="911"/>
        <end position="922"/>
    </location>
</feature>
<organism evidence="4 5">
    <name type="scientific">Brassicogethes aeneus</name>
    <name type="common">Rape pollen beetle</name>
    <name type="synonym">Meligethes aeneus</name>
    <dbReference type="NCBI Taxonomy" id="1431903"/>
    <lineage>
        <taxon>Eukaryota</taxon>
        <taxon>Metazoa</taxon>
        <taxon>Ecdysozoa</taxon>
        <taxon>Arthropoda</taxon>
        <taxon>Hexapoda</taxon>
        <taxon>Insecta</taxon>
        <taxon>Pterygota</taxon>
        <taxon>Neoptera</taxon>
        <taxon>Endopterygota</taxon>
        <taxon>Coleoptera</taxon>
        <taxon>Polyphaga</taxon>
        <taxon>Cucujiformia</taxon>
        <taxon>Nitidulidae</taxon>
        <taxon>Meligethinae</taxon>
        <taxon>Brassicogethes</taxon>
    </lineage>
</organism>
<proteinExistence type="predicted"/>
<keyword evidence="2" id="KW-1133">Transmembrane helix</keyword>
<feature type="region of interest" description="Disordered" evidence="1">
    <location>
        <begin position="497"/>
        <end position="527"/>
    </location>
</feature>
<protein>
    <submittedName>
        <fullName evidence="4">Uncharacterized protein</fullName>
    </submittedName>
</protein>
<evidence type="ECO:0000313" key="5">
    <source>
        <dbReference type="Proteomes" id="UP001154078"/>
    </source>
</evidence>
<keyword evidence="2" id="KW-0472">Membrane</keyword>
<keyword evidence="2" id="KW-0812">Transmembrane</keyword>
<feature type="region of interest" description="Disordered" evidence="1">
    <location>
        <begin position="886"/>
        <end position="922"/>
    </location>
</feature>
<feature type="compositionally biased region" description="Basic and acidic residues" evidence="1">
    <location>
        <begin position="942"/>
        <end position="953"/>
    </location>
</feature>
<evidence type="ECO:0000256" key="2">
    <source>
        <dbReference type="SAM" id="Phobius"/>
    </source>
</evidence>
<feature type="compositionally biased region" description="Basic residues" evidence="1">
    <location>
        <begin position="319"/>
        <end position="330"/>
    </location>
</feature>
<dbReference type="Proteomes" id="UP001154078">
    <property type="component" value="Chromosome 7"/>
</dbReference>
<dbReference type="OrthoDB" id="6623421at2759"/>
<name>A0A9P0B9K2_BRAAE</name>
<evidence type="ECO:0000313" key="4">
    <source>
        <dbReference type="EMBL" id="CAH0560676.1"/>
    </source>
</evidence>
<feature type="compositionally biased region" description="Low complexity" evidence="1">
    <location>
        <begin position="886"/>
        <end position="910"/>
    </location>
</feature>
<feature type="region of interest" description="Disordered" evidence="1">
    <location>
        <begin position="934"/>
        <end position="985"/>
    </location>
</feature>
<feature type="region of interest" description="Disordered" evidence="1">
    <location>
        <begin position="284"/>
        <end position="330"/>
    </location>
</feature>
<accession>A0A9P0B9K2</accession>
<sequence>MKCLGPVGLLIVSLSLCQSLPSEVTTSRYTNEGKISLNVVKFSILPDFNQENYSNTFLPYKKSKLLSTFKPKSPKSAHTPPDEILLKEFIRKNAPELNLSNKSIEIVTVHKVLKNTSELILNNTNNKLKIVNASTPIFIEDIIPLKNNSKVIPNNNKLNIELLNNVFNSDLSIKDNVNIPNVNNISLSLNTSTTTNKFVDKNTIIKLKPQNIQTKSGLVITNIPLGNLQLDSPVNLFINDNTTNVRKVVTIKPNLAITTRRPLINKITETKPPFRIKLTKVWTTAQPARRTSPPKVPNNKGNVNRIRKPQIVRSTTLKPKSRRPSPNRKVIKRPTLNNFKQNWADVPIPNPMPEISSHSPSFSLADLSNDGVLDDSVFIDAPPLGGDGGGSQPLQNPLNTFTLSMLPDGTKQGTAGEGIGCPTVHIASSVLNAAPPQLRQECSDLNLVINSHIHQNSVTDRTPLSPLDVETYDNEAEAVEADDVGAAAVEDEAPLADPAGAATNSVPGAAGGTGGSGGSGGNGGGQNPLSGFNLPDLKGLGDILKWLGEGLAKKIKFFMNPYLYIIPIALFFTLGFLFKMALFPWWIPFLLLFLGIKSNNSRKKTSNVTFYKHAHKPVHHPDGWFWNHQTKTWQNVADYLHHRRVGYDEGAGEINPPHLSNIPVAIRNFAEKHRQMVKDIEWRSAAIGDTIKQLTNQLMEVNATSAGVMTFDTRTPPKVKQQQKIKKEPMENSHAGVAIPIEPDELEAGDKIEETTKKLNFYKIERPTTNGGLSTWILLSGQSSTTKAPKKPPALVKPIEQVAADIKNMTAVVTAEAPPRIIKPLFKKRTTTRKPVTVKNATESIKVSIEAGKSSTTTSKPKVTITTTAASKLTKVKATMLKNALNKKNTTTAAPSKKTTATNLNTSTTAKPNQTSTSTVVSVIKNSTDSPIKLLESNELPAEAKEGETDLSDKKKKSVKRKKNKTRRRKPAADKSSNSTKIAKQKIAGKEKPIGTQLYNYLSREVMPTVGVGMVGLLVTAGLASYFLYPFGVARRSYEIDRRDKEGAYYYNDYAGGIAEEEAIGKVIAGMPSNSIYGSNAYKTPSSRNAYSNVNVRYRQVDRRSQQAQQAQQSIQEKIDQVQLTTKKPPVYENSYVIPQNYQSDTYQPVTYNLNEDSKEKYEEESKFVVGNIPKELNSEATPVSVPEHGPRSLRIRRKRSKDIENEIDNEINDLDKNGQIIKNKLTTKQEETTTTTTTESFTTEKTPDKVVSFFDLLKDVFHMKLHLGLQLIKNATQTVNTYVTKVQSRLDEHYRNYTEQRNKNIYH</sequence>
<evidence type="ECO:0000256" key="1">
    <source>
        <dbReference type="SAM" id="MobiDB-lite"/>
    </source>
</evidence>
<feature type="compositionally biased region" description="Gly residues" evidence="1">
    <location>
        <begin position="509"/>
        <end position="526"/>
    </location>
</feature>
<gene>
    <name evidence="4" type="ORF">MELIAE_LOCUS10397</name>
</gene>
<feature type="transmembrane region" description="Helical" evidence="2">
    <location>
        <begin position="1006"/>
        <end position="1029"/>
    </location>
</feature>